<evidence type="ECO:0000259" key="6">
    <source>
        <dbReference type="PROSITE" id="PS50157"/>
    </source>
</evidence>
<evidence type="ECO:0000256" key="2">
    <source>
        <dbReference type="ARBA" id="ARBA00022771"/>
    </source>
</evidence>
<reference evidence="7 8" key="1">
    <citation type="submission" date="2019-01" db="EMBL/GenBank/DDBJ databases">
        <title>Genomes sequencing and comparative genomics of infectious freshwater microsporidia, Cucumispora dikerogammari and Thelohania contejeani.</title>
        <authorList>
            <person name="Cormier A."/>
            <person name="Giraud I."/>
            <person name="Wattier R."/>
            <person name="Teixeira M."/>
            <person name="Grandjean F."/>
            <person name="Rigaud T."/>
            <person name="Cordaux R."/>
        </authorList>
    </citation>
    <scope>NUCLEOTIDE SEQUENCE [LARGE SCALE GENOMIC DNA]</scope>
    <source>
        <strain evidence="7">T1</strain>
        <tissue evidence="7">Spores</tissue>
    </source>
</reference>
<feature type="domain" description="C2H2-type" evidence="6">
    <location>
        <begin position="297"/>
        <end position="326"/>
    </location>
</feature>
<evidence type="ECO:0000256" key="4">
    <source>
        <dbReference type="PROSITE-ProRule" id="PRU00042"/>
    </source>
</evidence>
<gene>
    <name evidence="7" type="ORF">TCON_1106</name>
</gene>
<dbReference type="InterPro" id="IPR013087">
    <property type="entry name" value="Znf_C2H2_type"/>
</dbReference>
<feature type="compositionally biased region" description="Basic and acidic residues" evidence="5">
    <location>
        <begin position="1"/>
        <end position="11"/>
    </location>
</feature>
<dbReference type="Proteomes" id="UP001516464">
    <property type="component" value="Unassembled WGS sequence"/>
</dbReference>
<evidence type="ECO:0000313" key="8">
    <source>
        <dbReference type="Proteomes" id="UP001516464"/>
    </source>
</evidence>
<evidence type="ECO:0000256" key="3">
    <source>
        <dbReference type="ARBA" id="ARBA00022833"/>
    </source>
</evidence>
<evidence type="ECO:0000256" key="5">
    <source>
        <dbReference type="SAM" id="MobiDB-lite"/>
    </source>
</evidence>
<keyword evidence="3" id="KW-0862">Zinc</keyword>
<dbReference type="Gene3D" id="3.30.160.60">
    <property type="entry name" value="Classic Zinc Finger"/>
    <property type="match status" value="2"/>
</dbReference>
<dbReference type="SUPFAM" id="SSF57667">
    <property type="entry name" value="beta-beta-alpha zinc fingers"/>
    <property type="match status" value="1"/>
</dbReference>
<dbReference type="InterPro" id="IPR036236">
    <property type="entry name" value="Znf_C2H2_sf"/>
</dbReference>
<name>A0ABQ7HZP5_9MICR</name>
<dbReference type="EMBL" id="SBIQ01000061">
    <property type="protein sequence ID" value="KAF7683689.1"/>
    <property type="molecule type" value="Genomic_DNA"/>
</dbReference>
<protein>
    <submittedName>
        <fullName evidence="7">Zinc finger C2H2 protein</fullName>
    </submittedName>
</protein>
<keyword evidence="2 4" id="KW-0863">Zinc-finger</keyword>
<keyword evidence="1" id="KW-0479">Metal-binding</keyword>
<feature type="domain" description="C2H2-type" evidence="6">
    <location>
        <begin position="267"/>
        <end position="296"/>
    </location>
</feature>
<dbReference type="PROSITE" id="PS00028">
    <property type="entry name" value="ZINC_FINGER_C2H2_1"/>
    <property type="match status" value="2"/>
</dbReference>
<comment type="caution">
    <text evidence="7">The sequence shown here is derived from an EMBL/GenBank/DDBJ whole genome shotgun (WGS) entry which is preliminary data.</text>
</comment>
<evidence type="ECO:0000256" key="1">
    <source>
        <dbReference type="ARBA" id="ARBA00022723"/>
    </source>
</evidence>
<evidence type="ECO:0000313" key="7">
    <source>
        <dbReference type="EMBL" id="KAF7683689.1"/>
    </source>
</evidence>
<dbReference type="SMART" id="SM00355">
    <property type="entry name" value="ZnF_C2H2"/>
    <property type="match status" value="2"/>
</dbReference>
<keyword evidence="8" id="KW-1185">Reference proteome</keyword>
<dbReference type="PANTHER" id="PTHR23235">
    <property type="entry name" value="KRUEPPEL-LIKE TRANSCRIPTION FACTOR"/>
    <property type="match status" value="1"/>
</dbReference>
<organism evidence="7 8">
    <name type="scientific">Astathelohania contejeani</name>
    <dbReference type="NCBI Taxonomy" id="164912"/>
    <lineage>
        <taxon>Eukaryota</taxon>
        <taxon>Fungi</taxon>
        <taxon>Fungi incertae sedis</taxon>
        <taxon>Microsporidia</taxon>
        <taxon>Astathelohaniidae</taxon>
        <taxon>Astathelohania</taxon>
    </lineage>
</organism>
<dbReference type="PANTHER" id="PTHR23235:SF132">
    <property type="entry name" value="KRUEPPEL-LIKE FACTOR 9"/>
    <property type="match status" value="1"/>
</dbReference>
<accession>A0ABQ7HZP5</accession>
<feature type="region of interest" description="Disordered" evidence="5">
    <location>
        <begin position="1"/>
        <end position="23"/>
    </location>
</feature>
<sequence length="331" mass="39943">MDDKKRHENYQQKKNQNSPKPYQIKRTLLKKDCEKMMDIPGTKKCEKTIMDRYEKENVSRYREDLGYTTKSPDEYSDLYDNKGEYPPLSHKTVVESYQEESDINNEDYNRKNKEDYMVTKNYQYIKVIRKNDSRNNTNYSSYHYNDISHSNDTKKTALDYLLELTQKEFIAMQTQPDFFNDMLRASRHYNSDRFIPIENKLNRIKPGVKFKKDTLEQKNEKVVNTDQHTDYDQENDNRILYDNKSVYDKIDSDIFPIYETDDGKKKYGCPYRRCKKEFPSLSRIKRHYIVHTGIKPFPCLNPECNKTFSRKDNMLQHYRCHCTKYSRKTDE</sequence>
<dbReference type="PROSITE" id="PS50157">
    <property type="entry name" value="ZINC_FINGER_C2H2_2"/>
    <property type="match status" value="2"/>
</dbReference>
<proteinExistence type="predicted"/>